<dbReference type="RefSeq" id="WP_104421299.1">
    <property type="nucleotide sequence ID" value="NZ_PTJC01000007.1"/>
</dbReference>
<evidence type="ECO:0000256" key="1">
    <source>
        <dbReference type="SAM" id="SignalP"/>
    </source>
</evidence>
<dbReference type="OrthoDB" id="914976at2"/>
<proteinExistence type="predicted"/>
<keyword evidence="3" id="KW-1185">Reference proteome</keyword>
<dbReference type="AlphaFoldDB" id="A0A2S6I119"/>
<comment type="caution">
    <text evidence="2">The sequence shown here is derived from an EMBL/GenBank/DDBJ whole genome shotgun (WGS) entry which is preliminary data.</text>
</comment>
<name>A0A2S6I119_9BACT</name>
<dbReference type="EMBL" id="PTJC01000007">
    <property type="protein sequence ID" value="PPK84573.1"/>
    <property type="molecule type" value="Genomic_DNA"/>
</dbReference>
<organism evidence="2 3">
    <name type="scientific">Neolewinella xylanilytica</name>
    <dbReference type="NCBI Taxonomy" id="1514080"/>
    <lineage>
        <taxon>Bacteria</taxon>
        <taxon>Pseudomonadati</taxon>
        <taxon>Bacteroidota</taxon>
        <taxon>Saprospiria</taxon>
        <taxon>Saprospirales</taxon>
        <taxon>Lewinellaceae</taxon>
        <taxon>Neolewinella</taxon>
    </lineage>
</organism>
<dbReference type="GO" id="GO:0004180">
    <property type="term" value="F:carboxypeptidase activity"/>
    <property type="evidence" value="ECO:0007669"/>
    <property type="project" value="UniProtKB-KW"/>
</dbReference>
<dbReference type="Proteomes" id="UP000237662">
    <property type="component" value="Unassembled WGS sequence"/>
</dbReference>
<gene>
    <name evidence="2" type="ORF">CLV84_3735</name>
</gene>
<keyword evidence="1" id="KW-0732">Signal</keyword>
<reference evidence="2 3" key="1">
    <citation type="submission" date="2018-02" db="EMBL/GenBank/DDBJ databases">
        <title>Genomic Encyclopedia of Archaeal and Bacterial Type Strains, Phase II (KMG-II): from individual species to whole genera.</title>
        <authorList>
            <person name="Goeker M."/>
        </authorList>
    </citation>
    <scope>NUCLEOTIDE SEQUENCE [LARGE SCALE GENOMIC DNA]</scope>
    <source>
        <strain evidence="2 3">DSM 29526</strain>
    </source>
</reference>
<dbReference type="InterPro" id="IPR008969">
    <property type="entry name" value="CarboxyPept-like_regulatory"/>
</dbReference>
<dbReference type="Pfam" id="PF13715">
    <property type="entry name" value="CarbopepD_reg_2"/>
    <property type="match status" value="1"/>
</dbReference>
<evidence type="ECO:0000313" key="2">
    <source>
        <dbReference type="EMBL" id="PPK84573.1"/>
    </source>
</evidence>
<feature type="signal peptide" evidence="1">
    <location>
        <begin position="1"/>
        <end position="20"/>
    </location>
</feature>
<evidence type="ECO:0000313" key="3">
    <source>
        <dbReference type="Proteomes" id="UP000237662"/>
    </source>
</evidence>
<sequence>MLRFLSLLVPCFLVTVAARSQGGCQILDEDGEPVPYAHVYLPTVQQGALTDEEGRFELPWDALAAGTPIVFSCLNFESVESTVGEARAPGAAACTVRMQSKPYELGGVEVRADKINFKARTLGVPPPSRFSRLGYNISGRGWEFGLLIENEGRCRLRDINVFVSNVSDIDSFHVEVNLYAYADGTVGEKLQSERIFATIKKEDANTLFPVPLPPTFHNLYVDGPFVATVTMLDDSKEVTTMLEANPKKKYQGYHHRLDGTWVRRDASPSISVVMECPEAR</sequence>
<accession>A0A2S6I119</accession>
<keyword evidence="2" id="KW-0121">Carboxypeptidase</keyword>
<protein>
    <submittedName>
        <fullName evidence="2">Carboxypeptidase-like protein</fullName>
    </submittedName>
</protein>
<feature type="chain" id="PRO_5015760323" evidence="1">
    <location>
        <begin position="21"/>
        <end position="280"/>
    </location>
</feature>
<dbReference type="SUPFAM" id="SSF49464">
    <property type="entry name" value="Carboxypeptidase regulatory domain-like"/>
    <property type="match status" value="1"/>
</dbReference>
<keyword evidence="2" id="KW-0378">Hydrolase</keyword>
<keyword evidence="2" id="KW-0645">Protease</keyword>